<name>A0A329UV62_9FIRM</name>
<sequence length="325" mass="34340">MTEKELRQKVVDTAVSYLGCKEANGSHRKIIDLYNSHKPLARGYAVKYTDAWCSTFASAVAIACGLTDIIPTECGCERHIDLFKKLGSWVENDAYVPSPGDYIFYDWQDGSNYATTNNTGSADHVGIVVSCDGKTIKVIEGNMSDAVGYRKLAVNGRYIRGFGVPKYASKATSAPSGGGEAPTPGKDEKPTPGLAVGSVVTFTGTKHYISSMAVNGKSCKPGEAKVTAVAKSGKHPYHLIKTTGSSSTVYGWVDAADVKEVVPAIVKGSRVKVAKGAKTYNGGSLASYVYTTTYTVIQIDGSRVVIGINGVVTAAVNIKDLTLVG</sequence>
<evidence type="ECO:0000259" key="2">
    <source>
        <dbReference type="Pfam" id="PF05257"/>
    </source>
</evidence>
<dbReference type="SUPFAM" id="SSF54001">
    <property type="entry name" value="Cysteine proteinases"/>
    <property type="match status" value="1"/>
</dbReference>
<dbReference type="InterPro" id="IPR038765">
    <property type="entry name" value="Papain-like_cys_pep_sf"/>
</dbReference>
<protein>
    <recommendedName>
        <fullName evidence="2">Peptidase C51 domain-containing protein</fullName>
    </recommendedName>
</protein>
<organism evidence="3 4">
    <name type="scientific">Faecalibacterium prausnitzii</name>
    <dbReference type="NCBI Taxonomy" id="853"/>
    <lineage>
        <taxon>Bacteria</taxon>
        <taxon>Bacillati</taxon>
        <taxon>Bacillota</taxon>
        <taxon>Clostridia</taxon>
        <taxon>Eubacteriales</taxon>
        <taxon>Oscillospiraceae</taxon>
        <taxon>Faecalibacterium</taxon>
    </lineage>
</organism>
<reference evidence="3 4" key="1">
    <citation type="submission" date="2018-02" db="EMBL/GenBank/DDBJ databases">
        <title>Complete genome sequencing of Faecalibacterium prausnitzii strains isolated from the human gut.</title>
        <authorList>
            <person name="Fitzgerald B.C."/>
            <person name="Shkoporov A.N."/>
            <person name="Ross P.R."/>
            <person name="Hill C."/>
        </authorList>
    </citation>
    <scope>NUCLEOTIDE SEQUENCE [LARGE SCALE GENOMIC DNA]</scope>
    <source>
        <strain evidence="3 4">APC924/119</strain>
    </source>
</reference>
<proteinExistence type="predicted"/>
<dbReference type="Pfam" id="PF05257">
    <property type="entry name" value="CHAP"/>
    <property type="match status" value="1"/>
</dbReference>
<evidence type="ECO:0000313" key="4">
    <source>
        <dbReference type="Proteomes" id="UP000250550"/>
    </source>
</evidence>
<feature type="region of interest" description="Disordered" evidence="1">
    <location>
        <begin position="171"/>
        <end position="193"/>
    </location>
</feature>
<dbReference type="AlphaFoldDB" id="A0A329UV62"/>
<gene>
    <name evidence="3" type="ORF">C4N21_03755</name>
</gene>
<comment type="caution">
    <text evidence="3">The sequence shown here is derived from an EMBL/GenBank/DDBJ whole genome shotgun (WGS) entry which is preliminary data.</text>
</comment>
<evidence type="ECO:0000313" key="3">
    <source>
        <dbReference type="EMBL" id="RAW66431.1"/>
    </source>
</evidence>
<dbReference type="RefSeq" id="WP_112121033.1">
    <property type="nucleotide sequence ID" value="NZ_PRLF01000003.1"/>
</dbReference>
<dbReference type="InterPro" id="IPR007921">
    <property type="entry name" value="CHAP_dom"/>
</dbReference>
<accession>A0A329UV62</accession>
<dbReference type="Proteomes" id="UP000250550">
    <property type="component" value="Unassembled WGS sequence"/>
</dbReference>
<dbReference type="EMBL" id="PRLF01000003">
    <property type="protein sequence ID" value="RAW66431.1"/>
    <property type="molecule type" value="Genomic_DNA"/>
</dbReference>
<feature type="domain" description="Peptidase C51" evidence="2">
    <location>
        <begin position="51"/>
        <end position="142"/>
    </location>
</feature>
<dbReference type="Gene3D" id="3.90.1720.10">
    <property type="entry name" value="endopeptidase domain like (from Nostoc punctiforme)"/>
    <property type="match status" value="1"/>
</dbReference>
<evidence type="ECO:0000256" key="1">
    <source>
        <dbReference type="SAM" id="MobiDB-lite"/>
    </source>
</evidence>